<reference evidence="1 2" key="1">
    <citation type="submission" date="2006-02" db="EMBL/GenBank/DDBJ databases">
        <authorList>
            <person name="Pinhassi J."/>
            <person name="Pedros-Alio C."/>
            <person name="Ferriera S."/>
            <person name="Johnson J."/>
            <person name="Kravitz S."/>
            <person name="Halpern A."/>
            <person name="Remington K."/>
            <person name="Beeson K."/>
            <person name="Tran B."/>
            <person name="Rogers Y.-H."/>
            <person name="Friedman R."/>
            <person name="Venter J.C."/>
        </authorList>
    </citation>
    <scope>NUCLEOTIDE SEQUENCE [LARGE SCALE GENOMIC DNA]</scope>
    <source>
        <strain evidence="1 2">MED92</strain>
    </source>
</reference>
<evidence type="ECO:0000313" key="2">
    <source>
        <dbReference type="Proteomes" id="UP000002171"/>
    </source>
</evidence>
<protein>
    <submittedName>
        <fullName evidence="1">Uncharacterized protein</fullName>
    </submittedName>
</protein>
<dbReference type="AlphaFoldDB" id="A0A7U8C459"/>
<sequence length="75" mass="8355">MTMKQNVHAQNVVSSFKAKLPDALVNDIGDTHLDELALLIESAISTAVLEEMEKAADKIDKLAHDIRHFAEHFDN</sequence>
<dbReference type="EMBL" id="AAOW01000011">
    <property type="protein sequence ID" value="EAR61088.1"/>
    <property type="molecule type" value="Genomic_DNA"/>
</dbReference>
<name>A0A7U8C459_NEPCE</name>
<gene>
    <name evidence="1" type="ORF">MED92_01724</name>
</gene>
<dbReference type="OrthoDB" id="5616525at2"/>
<proteinExistence type="predicted"/>
<organism evidence="1 2">
    <name type="scientific">Neptuniibacter caesariensis</name>
    <dbReference type="NCBI Taxonomy" id="207954"/>
    <lineage>
        <taxon>Bacteria</taxon>
        <taxon>Pseudomonadati</taxon>
        <taxon>Pseudomonadota</taxon>
        <taxon>Gammaproteobacteria</taxon>
        <taxon>Oceanospirillales</taxon>
        <taxon>Oceanospirillaceae</taxon>
        <taxon>Neptuniibacter</taxon>
    </lineage>
</organism>
<dbReference type="RefSeq" id="WP_007022364.1">
    <property type="nucleotide sequence ID" value="NZ_CH724127.1"/>
</dbReference>
<comment type="caution">
    <text evidence="1">The sequence shown here is derived from an EMBL/GenBank/DDBJ whole genome shotgun (WGS) entry which is preliminary data.</text>
</comment>
<keyword evidence="2" id="KW-1185">Reference proteome</keyword>
<dbReference type="Proteomes" id="UP000002171">
    <property type="component" value="Unassembled WGS sequence"/>
</dbReference>
<accession>A0A7U8C459</accession>
<evidence type="ECO:0000313" key="1">
    <source>
        <dbReference type="EMBL" id="EAR61088.1"/>
    </source>
</evidence>